<feature type="domain" description="CBS" evidence="3">
    <location>
        <begin position="81"/>
        <end position="137"/>
    </location>
</feature>
<accession>A0AAN1WL84</accession>
<dbReference type="PANTHER" id="PTHR43080:SF2">
    <property type="entry name" value="CBS DOMAIN-CONTAINING PROTEIN"/>
    <property type="match status" value="1"/>
</dbReference>
<dbReference type="Proteomes" id="UP001320119">
    <property type="component" value="Chromosome"/>
</dbReference>
<dbReference type="Gene3D" id="3.10.580.10">
    <property type="entry name" value="CBS-domain"/>
    <property type="match status" value="1"/>
</dbReference>
<proteinExistence type="predicted"/>
<dbReference type="SUPFAM" id="SSF54631">
    <property type="entry name" value="CBS-domain pair"/>
    <property type="match status" value="1"/>
</dbReference>
<name>A0AAN1WL84_9GAMM</name>
<keyword evidence="5" id="KW-1185">Reference proteome</keyword>
<evidence type="ECO:0000256" key="2">
    <source>
        <dbReference type="PROSITE-ProRule" id="PRU00703"/>
    </source>
</evidence>
<protein>
    <submittedName>
        <fullName evidence="4">Acetoin utilization protein AcuB</fullName>
    </submittedName>
</protein>
<evidence type="ECO:0000313" key="4">
    <source>
        <dbReference type="EMBL" id="BCD99652.1"/>
    </source>
</evidence>
<dbReference type="InterPro" id="IPR000644">
    <property type="entry name" value="CBS_dom"/>
</dbReference>
<dbReference type="InterPro" id="IPR046342">
    <property type="entry name" value="CBS_dom_sf"/>
</dbReference>
<dbReference type="PROSITE" id="PS51371">
    <property type="entry name" value="CBS"/>
    <property type="match status" value="2"/>
</dbReference>
<dbReference type="InterPro" id="IPR051257">
    <property type="entry name" value="Diverse_CBS-Domain"/>
</dbReference>
<dbReference type="KEGG" id="marq:MARGE09_P3854"/>
<dbReference type="RefSeq" id="WP_236984917.1">
    <property type="nucleotide sequence ID" value="NZ_AP023086.1"/>
</dbReference>
<dbReference type="EMBL" id="AP023086">
    <property type="protein sequence ID" value="BCD99652.1"/>
    <property type="molecule type" value="Genomic_DNA"/>
</dbReference>
<dbReference type="AlphaFoldDB" id="A0AAN1WL84"/>
<sequence length="142" mass="16118">MHVANIMTKKVHTVAPEDCLSTLNDIFLNVTYRHLLVEKHGRLVGVISDRDTLKHLSPFIGQQLERKEDRNQLNLKVSDIMSTRLITVDPETLIDSASILLLENNISCLPVIKGDMKIDGILSWKDILQYHVYGEDKLQALS</sequence>
<keyword evidence="1 2" id="KW-0129">CBS domain</keyword>
<gene>
    <name evidence="4" type="ORF">MARGE09_P3854</name>
</gene>
<dbReference type="CDD" id="cd04584">
    <property type="entry name" value="CBS_pair_AcuB_like"/>
    <property type="match status" value="1"/>
</dbReference>
<dbReference type="Pfam" id="PF00571">
    <property type="entry name" value="CBS"/>
    <property type="match status" value="2"/>
</dbReference>
<dbReference type="PANTHER" id="PTHR43080">
    <property type="entry name" value="CBS DOMAIN-CONTAINING PROTEIN CBSX3, MITOCHONDRIAL"/>
    <property type="match status" value="1"/>
</dbReference>
<organism evidence="4 5">
    <name type="scientific">Marinagarivorans cellulosilyticus</name>
    <dbReference type="NCBI Taxonomy" id="2721545"/>
    <lineage>
        <taxon>Bacteria</taxon>
        <taxon>Pseudomonadati</taxon>
        <taxon>Pseudomonadota</taxon>
        <taxon>Gammaproteobacteria</taxon>
        <taxon>Cellvibrionales</taxon>
        <taxon>Cellvibrionaceae</taxon>
        <taxon>Marinagarivorans</taxon>
    </lineage>
</organism>
<dbReference type="SMART" id="SM00116">
    <property type="entry name" value="CBS"/>
    <property type="match status" value="2"/>
</dbReference>
<evidence type="ECO:0000259" key="3">
    <source>
        <dbReference type="PROSITE" id="PS51371"/>
    </source>
</evidence>
<reference evidence="4 5" key="1">
    <citation type="journal article" date="2022" name="IScience">
        <title>An ultrasensitive nanofiber-based assay for enzymatic hydrolysis and deep-sea microbial degradation of cellulose.</title>
        <authorList>
            <person name="Tsudome M."/>
            <person name="Tachioka M."/>
            <person name="Miyazaki M."/>
            <person name="Uchimura K."/>
            <person name="Tsuda M."/>
            <person name="Takaki Y."/>
            <person name="Deguchi S."/>
        </authorList>
    </citation>
    <scope>NUCLEOTIDE SEQUENCE [LARGE SCALE GENOMIC DNA]</scope>
    <source>
        <strain evidence="4 5">GE09</strain>
    </source>
</reference>
<feature type="domain" description="CBS" evidence="3">
    <location>
        <begin position="7"/>
        <end position="64"/>
    </location>
</feature>
<evidence type="ECO:0000313" key="5">
    <source>
        <dbReference type="Proteomes" id="UP001320119"/>
    </source>
</evidence>
<evidence type="ECO:0000256" key="1">
    <source>
        <dbReference type="ARBA" id="ARBA00023122"/>
    </source>
</evidence>